<gene>
    <name evidence="2" type="ORF">F3087_32175</name>
</gene>
<sequence>MTDPDQREEPQSERGEPGSRDTGADAVAAGPADRPAGDIGHEETTSAEGSDPGRQVEFTNETAGSDAEAPIPPYEGRKTEANDPEETATGDVGGADVGGATAPTEDQG</sequence>
<dbReference type="OrthoDB" id="4570511at2"/>
<dbReference type="AlphaFoldDB" id="A0A5N0E5F6"/>
<keyword evidence="3" id="KW-1185">Reference proteome</keyword>
<feature type="compositionally biased region" description="Basic and acidic residues" evidence="1">
    <location>
        <begin position="1"/>
        <end position="23"/>
    </location>
</feature>
<proteinExistence type="predicted"/>
<organism evidence="2 3">
    <name type="scientific">Nocardia colli</name>
    <dbReference type="NCBI Taxonomy" id="2545717"/>
    <lineage>
        <taxon>Bacteria</taxon>
        <taxon>Bacillati</taxon>
        <taxon>Actinomycetota</taxon>
        <taxon>Actinomycetes</taxon>
        <taxon>Mycobacteriales</taxon>
        <taxon>Nocardiaceae</taxon>
        <taxon>Nocardia</taxon>
    </lineage>
</organism>
<comment type="caution">
    <text evidence="2">The sequence shown here is derived from an EMBL/GenBank/DDBJ whole genome shotgun (WGS) entry which is preliminary data.</text>
</comment>
<accession>A0A5N0E5F6</accession>
<protein>
    <submittedName>
        <fullName evidence="2">Uncharacterized protein</fullName>
    </submittedName>
</protein>
<reference evidence="2 3" key="1">
    <citation type="submission" date="2019-09" db="EMBL/GenBank/DDBJ databases">
        <authorList>
            <person name="Wang X."/>
        </authorList>
    </citation>
    <scope>NUCLEOTIDE SEQUENCE [LARGE SCALE GENOMIC DNA]</scope>
    <source>
        <strain evidence="2 3">CICC 11023</strain>
    </source>
</reference>
<feature type="compositionally biased region" description="Basic and acidic residues" evidence="1">
    <location>
        <begin position="35"/>
        <end position="44"/>
    </location>
</feature>
<evidence type="ECO:0000313" key="3">
    <source>
        <dbReference type="Proteomes" id="UP000323876"/>
    </source>
</evidence>
<name>A0A5N0E5F6_9NOCA</name>
<feature type="region of interest" description="Disordered" evidence="1">
    <location>
        <begin position="1"/>
        <end position="108"/>
    </location>
</feature>
<dbReference type="EMBL" id="VXLC01000018">
    <property type="protein sequence ID" value="KAA8884647.1"/>
    <property type="molecule type" value="Genomic_DNA"/>
</dbReference>
<evidence type="ECO:0000256" key="1">
    <source>
        <dbReference type="SAM" id="MobiDB-lite"/>
    </source>
</evidence>
<dbReference type="Proteomes" id="UP000323876">
    <property type="component" value="Unassembled WGS sequence"/>
</dbReference>
<dbReference type="RefSeq" id="WP_150405868.1">
    <property type="nucleotide sequence ID" value="NZ_VXLC01000018.1"/>
</dbReference>
<evidence type="ECO:0000313" key="2">
    <source>
        <dbReference type="EMBL" id="KAA8884647.1"/>
    </source>
</evidence>